<reference evidence="1 2" key="2">
    <citation type="journal article" date="2022" name="Mol. Ecol. Resour.">
        <title>The genomes of chicory, endive, great burdock and yacon provide insights into Asteraceae paleo-polyploidization history and plant inulin production.</title>
        <authorList>
            <person name="Fan W."/>
            <person name="Wang S."/>
            <person name="Wang H."/>
            <person name="Wang A."/>
            <person name="Jiang F."/>
            <person name="Liu H."/>
            <person name="Zhao H."/>
            <person name="Xu D."/>
            <person name="Zhang Y."/>
        </authorList>
    </citation>
    <scope>NUCLEOTIDE SEQUENCE [LARGE SCALE GENOMIC DNA]</scope>
    <source>
        <strain evidence="2">cv. Punajuju</strain>
        <tissue evidence="1">Leaves</tissue>
    </source>
</reference>
<name>A0ACB9DVN1_CICIN</name>
<evidence type="ECO:0000313" key="1">
    <source>
        <dbReference type="EMBL" id="KAI3750312.1"/>
    </source>
</evidence>
<dbReference type="EMBL" id="CM042012">
    <property type="protein sequence ID" value="KAI3750312.1"/>
    <property type="molecule type" value="Genomic_DNA"/>
</dbReference>
<keyword evidence="2" id="KW-1185">Reference proteome</keyword>
<protein>
    <submittedName>
        <fullName evidence="1">Uncharacterized protein</fullName>
    </submittedName>
</protein>
<evidence type="ECO:0000313" key="2">
    <source>
        <dbReference type="Proteomes" id="UP001055811"/>
    </source>
</evidence>
<dbReference type="Proteomes" id="UP001055811">
    <property type="component" value="Linkage Group LG04"/>
</dbReference>
<reference evidence="2" key="1">
    <citation type="journal article" date="2022" name="Mol. Ecol. Resour.">
        <title>The genomes of chicory, endive, great burdock and yacon provide insights into Asteraceae palaeo-polyploidization history and plant inulin production.</title>
        <authorList>
            <person name="Fan W."/>
            <person name="Wang S."/>
            <person name="Wang H."/>
            <person name="Wang A."/>
            <person name="Jiang F."/>
            <person name="Liu H."/>
            <person name="Zhao H."/>
            <person name="Xu D."/>
            <person name="Zhang Y."/>
        </authorList>
    </citation>
    <scope>NUCLEOTIDE SEQUENCE [LARGE SCALE GENOMIC DNA]</scope>
    <source>
        <strain evidence="2">cv. Punajuju</strain>
    </source>
</reference>
<proteinExistence type="predicted"/>
<gene>
    <name evidence="1" type="ORF">L2E82_20946</name>
</gene>
<accession>A0ACB9DVN1</accession>
<sequence length="139" mass="15206">MCISATAAKAFKSVLQEVKFNESVALYVSNGCCFFIAYDALMEPNVIDATIALGLKHRFMWLLLSVNSTMAYAANLTKFLVTKHTSALTLQVLGNVKGVVAVIISILIFRNPVTPLGITSYSLTFMGVVAYGEAKRRYK</sequence>
<comment type="caution">
    <text evidence="1">The sequence shown here is derived from an EMBL/GenBank/DDBJ whole genome shotgun (WGS) entry which is preliminary data.</text>
</comment>
<organism evidence="1 2">
    <name type="scientific">Cichorium intybus</name>
    <name type="common">Chicory</name>
    <dbReference type="NCBI Taxonomy" id="13427"/>
    <lineage>
        <taxon>Eukaryota</taxon>
        <taxon>Viridiplantae</taxon>
        <taxon>Streptophyta</taxon>
        <taxon>Embryophyta</taxon>
        <taxon>Tracheophyta</taxon>
        <taxon>Spermatophyta</taxon>
        <taxon>Magnoliopsida</taxon>
        <taxon>eudicotyledons</taxon>
        <taxon>Gunneridae</taxon>
        <taxon>Pentapetalae</taxon>
        <taxon>asterids</taxon>
        <taxon>campanulids</taxon>
        <taxon>Asterales</taxon>
        <taxon>Asteraceae</taxon>
        <taxon>Cichorioideae</taxon>
        <taxon>Cichorieae</taxon>
        <taxon>Cichoriinae</taxon>
        <taxon>Cichorium</taxon>
    </lineage>
</organism>